<evidence type="ECO:0000256" key="4">
    <source>
        <dbReference type="ARBA" id="ARBA00022989"/>
    </source>
</evidence>
<dbReference type="PANTHER" id="PTHR33885">
    <property type="entry name" value="PHAGE SHOCK PROTEIN C"/>
    <property type="match status" value="1"/>
</dbReference>
<evidence type="ECO:0000256" key="6">
    <source>
        <dbReference type="SAM" id="Phobius"/>
    </source>
</evidence>
<keyword evidence="2" id="KW-1003">Cell membrane</keyword>
<gene>
    <name evidence="8" type="ORF">BN1051_02277</name>
</gene>
<keyword evidence="4 6" id="KW-1133">Transmembrane helix</keyword>
<reference evidence="8" key="1">
    <citation type="submission" date="2014-07" db="EMBL/GenBank/DDBJ databases">
        <authorList>
            <person name="Urmite Genomes Urmite Genomes"/>
        </authorList>
    </citation>
    <scope>NUCLEOTIDE SEQUENCE</scope>
    <source>
        <strain evidence="8">11W110_air</strain>
    </source>
</reference>
<protein>
    <submittedName>
        <fullName evidence="8">DNA-binding transcriptional activator PspC</fullName>
    </submittedName>
</protein>
<dbReference type="AlphaFoldDB" id="A0A078MTY1"/>
<comment type="subcellular location">
    <subcellularLocation>
        <location evidence="1">Cell membrane</location>
        <topology evidence="1">Single-pass membrane protein</topology>
    </subcellularLocation>
</comment>
<keyword evidence="5 6" id="KW-0472">Membrane</keyword>
<feature type="transmembrane region" description="Helical" evidence="6">
    <location>
        <begin position="39"/>
        <end position="63"/>
    </location>
</feature>
<evidence type="ECO:0000256" key="3">
    <source>
        <dbReference type="ARBA" id="ARBA00022692"/>
    </source>
</evidence>
<evidence type="ECO:0000256" key="2">
    <source>
        <dbReference type="ARBA" id="ARBA00022475"/>
    </source>
</evidence>
<evidence type="ECO:0000256" key="5">
    <source>
        <dbReference type="ARBA" id="ARBA00023136"/>
    </source>
</evidence>
<dbReference type="InterPro" id="IPR052027">
    <property type="entry name" value="PspC"/>
</dbReference>
<dbReference type="PANTHER" id="PTHR33885:SF3">
    <property type="entry name" value="PHAGE SHOCK PROTEIN C"/>
    <property type="match status" value="1"/>
</dbReference>
<keyword evidence="3 6" id="KW-0812">Transmembrane</keyword>
<dbReference type="EMBL" id="LN483071">
    <property type="protein sequence ID" value="CEA08917.1"/>
    <property type="molecule type" value="Genomic_DNA"/>
</dbReference>
<evidence type="ECO:0000256" key="1">
    <source>
        <dbReference type="ARBA" id="ARBA00004162"/>
    </source>
</evidence>
<sequence length="86" mass="9613">MDSFFTFLRRSPLRRGRGWLGGICAGIAAYFGWDVTLVRIGVLLSFLLPFIGVGTYLVAWLLLPRYDGRILLESLIGRTTRPGPGR</sequence>
<dbReference type="GO" id="GO:0003677">
    <property type="term" value="F:DNA binding"/>
    <property type="evidence" value="ECO:0007669"/>
    <property type="project" value="UniProtKB-KW"/>
</dbReference>
<keyword evidence="8" id="KW-0238">DNA-binding</keyword>
<feature type="transmembrane region" description="Helical" evidence="6">
    <location>
        <begin position="16"/>
        <end position="33"/>
    </location>
</feature>
<proteinExistence type="predicted"/>
<dbReference type="PATRIC" id="fig|1461584.3.peg.2253"/>
<dbReference type="Pfam" id="PF04024">
    <property type="entry name" value="PspC"/>
    <property type="match status" value="1"/>
</dbReference>
<organism evidence="8">
    <name type="scientific">Arthrobacter saudimassiliensis</name>
    <dbReference type="NCBI Taxonomy" id="1461584"/>
    <lineage>
        <taxon>Bacteria</taxon>
        <taxon>Bacillati</taxon>
        <taxon>Actinomycetota</taxon>
        <taxon>Actinomycetes</taxon>
        <taxon>Micrococcales</taxon>
        <taxon>Micrococcaceae</taxon>
        <taxon>Arthrobacter</taxon>
    </lineage>
</organism>
<evidence type="ECO:0000313" key="8">
    <source>
        <dbReference type="EMBL" id="CEA08917.1"/>
    </source>
</evidence>
<evidence type="ECO:0000259" key="7">
    <source>
        <dbReference type="Pfam" id="PF04024"/>
    </source>
</evidence>
<name>A0A078MTY1_9MICC</name>
<dbReference type="InterPro" id="IPR007168">
    <property type="entry name" value="Phageshock_PspC_N"/>
</dbReference>
<feature type="domain" description="Phage shock protein PspC N-terminal" evidence="7">
    <location>
        <begin position="15"/>
        <end position="65"/>
    </location>
</feature>
<accession>A0A078MTY1</accession>
<dbReference type="GO" id="GO:0005886">
    <property type="term" value="C:plasma membrane"/>
    <property type="evidence" value="ECO:0007669"/>
    <property type="project" value="UniProtKB-SubCell"/>
</dbReference>